<organism evidence="3 4">
    <name type="scientific">Olsenella uli (strain ATCC 49627 / DSM 7084 / CCUG 31166 / CIP 109912 / JCM 12494 / LMG 11480 / NCIMB 702895 / VPI D76D-27C)</name>
    <name type="common">Lactobacillus uli</name>
    <dbReference type="NCBI Taxonomy" id="633147"/>
    <lineage>
        <taxon>Bacteria</taxon>
        <taxon>Bacillati</taxon>
        <taxon>Actinomycetota</taxon>
        <taxon>Coriobacteriia</taxon>
        <taxon>Coriobacteriales</taxon>
        <taxon>Atopobiaceae</taxon>
        <taxon>Olsenella</taxon>
    </lineage>
</organism>
<evidence type="ECO:0000313" key="3">
    <source>
        <dbReference type="EMBL" id="ADK68021.1"/>
    </source>
</evidence>
<dbReference type="EMBL" id="CP002106">
    <property type="protein sequence ID" value="ADK68021.1"/>
    <property type="molecule type" value="Genomic_DNA"/>
</dbReference>
<dbReference type="GeneID" id="78512330"/>
<evidence type="ECO:0000313" key="4">
    <source>
        <dbReference type="Proteomes" id="UP000000333"/>
    </source>
</evidence>
<keyword evidence="2" id="KW-0472">Membrane</keyword>
<sequence length="171" mass="18588">MPSQTRPQPERHQTQLSYVQPGRPEQTELLRRPYPRGHHRIEAVPSPQQQPYAASSAVRRGAHGPGMTSAGGMGRVLLSAVLRLASWVARVGAWGFAALTVACAVLAGPMRVYLLQATSLVGMWMPTALSGVLVFETPFGGALRGDFVIASVVLFIIDWACLRKARSLCRR</sequence>
<protein>
    <submittedName>
        <fullName evidence="3">Uncharacterized protein</fullName>
    </submittedName>
</protein>
<feature type="transmembrane region" description="Helical" evidence="2">
    <location>
        <begin position="141"/>
        <end position="162"/>
    </location>
</feature>
<keyword evidence="2" id="KW-0812">Transmembrane</keyword>
<feature type="region of interest" description="Disordered" evidence="1">
    <location>
        <begin position="1"/>
        <end position="65"/>
    </location>
</feature>
<dbReference type="AlphaFoldDB" id="E1R057"/>
<dbReference type="KEGG" id="ols:Olsu_0910"/>
<dbReference type="STRING" id="633147.Olsu_0910"/>
<reference evidence="3 4" key="1">
    <citation type="journal article" date="2010" name="Stand. Genomic Sci.">
        <title>Complete genome sequence of Olsenella uli type strain (VPI D76D-27C).</title>
        <authorList>
            <person name="Goker M."/>
            <person name="Held B."/>
            <person name="Lucas S."/>
            <person name="Nolan M."/>
            <person name="Yasawong M."/>
            <person name="Glavina Del Rio T."/>
            <person name="Tice H."/>
            <person name="Cheng J.F."/>
            <person name="Bruce D."/>
            <person name="Detter J.C."/>
            <person name="Tapia R."/>
            <person name="Han C."/>
            <person name="Goodwin L."/>
            <person name="Pitluck S."/>
            <person name="Liolios K."/>
            <person name="Ivanova N."/>
            <person name="Mavromatis K."/>
            <person name="Mikhailova N."/>
            <person name="Pati A."/>
            <person name="Chen A."/>
            <person name="Palaniappan K."/>
            <person name="Land M."/>
            <person name="Hauser L."/>
            <person name="Chang Y.J."/>
            <person name="Jeffries C.D."/>
            <person name="Rohde M."/>
            <person name="Sikorski J."/>
            <person name="Pukall R."/>
            <person name="Woyke T."/>
            <person name="Bristow J."/>
            <person name="Eisen J.A."/>
            <person name="Markowitz V."/>
            <person name="Hugenholtz P."/>
            <person name="Kyrpides N.C."/>
            <person name="Klenk H.P."/>
            <person name="Lapidus A."/>
        </authorList>
    </citation>
    <scope>NUCLEOTIDE SEQUENCE [LARGE SCALE GENOMIC DNA]</scope>
    <source>
        <strain evidence="4">ATCC 49627 / DSM 7084 / CIP 109912 / JCM 12494 / NCIMB 702895 / VPI D76D-27C</strain>
    </source>
</reference>
<feature type="transmembrane region" description="Helical" evidence="2">
    <location>
        <begin position="114"/>
        <end position="135"/>
    </location>
</feature>
<dbReference type="Proteomes" id="UP000000333">
    <property type="component" value="Chromosome"/>
</dbReference>
<dbReference type="HOGENOM" id="CLU_1561352_0_0_11"/>
<name>E1R057_OLSUV</name>
<keyword evidence="4" id="KW-1185">Reference proteome</keyword>
<gene>
    <name evidence="3" type="ordered locus">Olsu_0910</name>
</gene>
<evidence type="ECO:0000256" key="1">
    <source>
        <dbReference type="SAM" id="MobiDB-lite"/>
    </source>
</evidence>
<proteinExistence type="predicted"/>
<accession>E1R057</accession>
<dbReference type="RefSeq" id="WP_013251773.1">
    <property type="nucleotide sequence ID" value="NC_014363.1"/>
</dbReference>
<evidence type="ECO:0000256" key="2">
    <source>
        <dbReference type="SAM" id="Phobius"/>
    </source>
</evidence>
<feature type="transmembrane region" description="Helical" evidence="2">
    <location>
        <begin position="87"/>
        <end position="107"/>
    </location>
</feature>
<dbReference type="OrthoDB" id="3193320at2"/>
<keyword evidence="2" id="KW-1133">Transmembrane helix</keyword>